<accession>A0ABV6H0A5</accession>
<reference evidence="7 8" key="1">
    <citation type="submission" date="2024-09" db="EMBL/GenBank/DDBJ databases">
        <authorList>
            <person name="Sun Q."/>
            <person name="Mori K."/>
        </authorList>
    </citation>
    <scope>NUCLEOTIDE SEQUENCE [LARGE SCALE GENOMIC DNA]</scope>
    <source>
        <strain evidence="7 8">CCM 7539</strain>
    </source>
</reference>
<dbReference type="Gene3D" id="3.40.640.10">
    <property type="entry name" value="Type I PLP-dependent aspartate aminotransferase-like (Major domain)"/>
    <property type="match status" value="1"/>
</dbReference>
<dbReference type="Pfam" id="PF00282">
    <property type="entry name" value="Pyridoxal_deC"/>
    <property type="match status" value="1"/>
</dbReference>
<dbReference type="CDD" id="cd06450">
    <property type="entry name" value="DOPA_deC_like"/>
    <property type="match status" value="1"/>
</dbReference>
<organism evidence="7 8">
    <name type="scientific">Gallibacterium trehalosifermentans</name>
    <dbReference type="NCBI Taxonomy" id="516935"/>
    <lineage>
        <taxon>Bacteria</taxon>
        <taxon>Pseudomonadati</taxon>
        <taxon>Pseudomonadota</taxon>
        <taxon>Gammaproteobacteria</taxon>
        <taxon>Pasteurellales</taxon>
        <taxon>Pasteurellaceae</taxon>
        <taxon>Gallibacterium</taxon>
    </lineage>
</organism>
<gene>
    <name evidence="7" type="ORF">ACFFHK_04945</name>
</gene>
<dbReference type="InterPro" id="IPR002129">
    <property type="entry name" value="PyrdxlP-dep_de-COase"/>
</dbReference>
<dbReference type="PRINTS" id="PR00800">
    <property type="entry name" value="YHDCRBOXLASE"/>
</dbReference>
<comment type="cofactor">
    <cofactor evidence="1 6">
        <name>pyridoxal 5'-phosphate</name>
        <dbReference type="ChEBI" id="CHEBI:597326"/>
    </cofactor>
</comment>
<dbReference type="SUPFAM" id="SSF53383">
    <property type="entry name" value="PLP-dependent transferases"/>
    <property type="match status" value="1"/>
</dbReference>
<dbReference type="PANTHER" id="PTHR45677">
    <property type="entry name" value="GLUTAMATE DECARBOXYLASE-RELATED"/>
    <property type="match status" value="1"/>
</dbReference>
<evidence type="ECO:0000313" key="8">
    <source>
        <dbReference type="Proteomes" id="UP001589767"/>
    </source>
</evidence>
<evidence type="ECO:0000256" key="1">
    <source>
        <dbReference type="ARBA" id="ARBA00001933"/>
    </source>
</evidence>
<dbReference type="Proteomes" id="UP001589767">
    <property type="component" value="Unassembled WGS sequence"/>
</dbReference>
<keyword evidence="3" id="KW-0210">Decarboxylase</keyword>
<dbReference type="EMBL" id="JBHLWB010000004">
    <property type="protein sequence ID" value="MFC0309052.1"/>
    <property type="molecule type" value="Genomic_DNA"/>
</dbReference>
<dbReference type="PANTHER" id="PTHR45677:SF8">
    <property type="entry name" value="CYSTEINE SULFINIC ACID DECARBOXYLASE"/>
    <property type="match status" value="1"/>
</dbReference>
<dbReference type="Gene3D" id="3.90.1150.170">
    <property type="match status" value="1"/>
</dbReference>
<dbReference type="RefSeq" id="WP_382370390.1">
    <property type="nucleotide sequence ID" value="NZ_JBHLWB010000004.1"/>
</dbReference>
<keyword evidence="4 6" id="KW-0663">Pyridoxal phosphate</keyword>
<protein>
    <submittedName>
        <fullName evidence="7">Pyridoxal phosphate-dependent decarboxylase family protein</fullName>
    </submittedName>
</protein>
<keyword evidence="8" id="KW-1185">Reference proteome</keyword>
<evidence type="ECO:0000256" key="2">
    <source>
        <dbReference type="ARBA" id="ARBA00009533"/>
    </source>
</evidence>
<proteinExistence type="inferred from homology"/>
<evidence type="ECO:0000256" key="5">
    <source>
        <dbReference type="ARBA" id="ARBA00023239"/>
    </source>
</evidence>
<evidence type="ECO:0000256" key="4">
    <source>
        <dbReference type="ARBA" id="ARBA00022898"/>
    </source>
</evidence>
<dbReference type="InterPro" id="IPR015424">
    <property type="entry name" value="PyrdxlP-dep_Trfase"/>
</dbReference>
<comment type="caution">
    <text evidence="7">The sequence shown here is derived from an EMBL/GenBank/DDBJ whole genome shotgun (WGS) entry which is preliminary data.</text>
</comment>
<evidence type="ECO:0000256" key="6">
    <source>
        <dbReference type="RuleBase" id="RU000382"/>
    </source>
</evidence>
<sequence length="511" mass="56767">MAMLTQHKRALFCRDPQSINDYATAMQQAINAVCQWMQNEQMYTGGSIREIRPTIQFNPTENGQGIEKTLEHLVSIFLNPSLKVHHPHSLAHLHCPTMVASQIAEVLINATNQSMDSWDQSPAGSIMEEQLIDWLRQKVGYGKGTGGVFTSGGTQSNLMGVLLARDACVAKHWKNDDGSEWLVQQQGLPAEALQKVKIICSENAHFSVQKNMAMMGMGFQSVVTVPTNANAQMDVLALEETLARLTEEGKLIGCVVATAGTTDAGAIDDIKAISKVVQKYQTWLHIDAAWGGALLLSKDFRHWLAGLEQADSVTLDFHKHFFQTISCGAFLLKEEQNFRFIDYKADYLNSEYDDEYGVPNLVVKSLQTTRRFDALKLWFTVEALGEKLYASMIDHGIYLAREVSDYIRSQPEIELLVEPQFASVLFRINPPDYPQAFIDTLNQNIADELFARGEANIGVTKVNGQQALKMTTLSPIATLENVKALLQQLVAEADRIKDAIVEGSYIPPIAS</sequence>
<name>A0ABV6H0A5_9PAST</name>
<dbReference type="InterPro" id="IPR015421">
    <property type="entry name" value="PyrdxlP-dep_Trfase_major"/>
</dbReference>
<comment type="similarity">
    <text evidence="2 6">Belongs to the group II decarboxylase family.</text>
</comment>
<evidence type="ECO:0000313" key="7">
    <source>
        <dbReference type="EMBL" id="MFC0309052.1"/>
    </source>
</evidence>
<dbReference type="InterPro" id="IPR010977">
    <property type="entry name" value="Aromatic_deC"/>
</dbReference>
<dbReference type="InterPro" id="IPR021115">
    <property type="entry name" value="Pyridoxal-P_BS"/>
</dbReference>
<keyword evidence="5 6" id="KW-0456">Lyase</keyword>
<evidence type="ECO:0000256" key="3">
    <source>
        <dbReference type="ARBA" id="ARBA00022793"/>
    </source>
</evidence>
<dbReference type="PROSITE" id="PS00392">
    <property type="entry name" value="DDC_GAD_HDC_YDC"/>
    <property type="match status" value="1"/>
</dbReference>